<organism evidence="1 2">
    <name type="scientific">Paramagnetospirillum marisnigri</name>
    <dbReference type="NCBI Taxonomy" id="1285242"/>
    <lineage>
        <taxon>Bacteria</taxon>
        <taxon>Pseudomonadati</taxon>
        <taxon>Pseudomonadota</taxon>
        <taxon>Alphaproteobacteria</taxon>
        <taxon>Rhodospirillales</taxon>
        <taxon>Magnetospirillaceae</taxon>
        <taxon>Paramagnetospirillum</taxon>
    </lineage>
</organism>
<comment type="caution">
    <text evidence="1">The sequence shown here is derived from an EMBL/GenBank/DDBJ whole genome shotgun (WGS) entry which is preliminary data.</text>
</comment>
<dbReference type="EMBL" id="LWQT01000077">
    <property type="protein sequence ID" value="OAN48051.1"/>
    <property type="molecule type" value="Genomic_DNA"/>
</dbReference>
<keyword evidence="2" id="KW-1185">Reference proteome</keyword>
<gene>
    <name evidence="1" type="ORF">A6A04_04650</name>
</gene>
<evidence type="ECO:0000313" key="1">
    <source>
        <dbReference type="EMBL" id="OAN48051.1"/>
    </source>
</evidence>
<sequence length="327" mass="35353">MYLLEALAIASAEEVDPTRPLQLGTLELGVEAASEAARILAGGDFPRDVSIDPRDLTRPFYWTVAHKTEGEAEIFGFPPGTDHGLPTAIEIALVRAVAASKPDRHAIVLAGGVEIAIGPAVASNDFRKIIRVVDQPMAGDSILFNGATLAIIDANVSSLLNKVALNCLANSFRTSPLKFRFLELYRVMEARFLAEIKIKLIASFDAEPNAALDDAAEALKSEMNQIIGLAETQKDAFEACWTALDQLNNVNQFATALFRRVTKKKVGGEKWKTGAALVYQIRCAIVHAGEKDMIFESFPDGAEAVKAVLPHVERAALLLVGVDFPQD</sequence>
<reference evidence="1 2" key="1">
    <citation type="submission" date="2016-04" db="EMBL/GenBank/DDBJ databases">
        <title>Draft genome sequence of freshwater magnetotactic bacteria Magnetospirillum marisnigri SP-1 and Magnetospirillum moscoviense BB-1.</title>
        <authorList>
            <person name="Koziaeva V."/>
            <person name="Dziuba M.V."/>
            <person name="Ivanov T.M."/>
            <person name="Kuznetsov B."/>
            <person name="Grouzdev D.S."/>
        </authorList>
    </citation>
    <scope>NUCLEOTIDE SEQUENCE [LARGE SCALE GENOMIC DNA]</scope>
    <source>
        <strain evidence="1 2">SP-1</strain>
    </source>
</reference>
<dbReference type="STRING" id="1285242.A6A04_04650"/>
<proteinExistence type="predicted"/>
<protein>
    <submittedName>
        <fullName evidence="1">Uncharacterized protein</fullName>
    </submittedName>
</protein>
<evidence type="ECO:0000313" key="2">
    <source>
        <dbReference type="Proteomes" id="UP000078428"/>
    </source>
</evidence>
<dbReference type="RefSeq" id="WP_068494218.1">
    <property type="nucleotide sequence ID" value="NZ_LWQT01000077.1"/>
</dbReference>
<accession>A0A178MH86</accession>
<dbReference type="OrthoDB" id="8421027at2"/>
<dbReference type="Proteomes" id="UP000078428">
    <property type="component" value="Unassembled WGS sequence"/>
</dbReference>
<dbReference type="AlphaFoldDB" id="A0A178MH86"/>
<name>A0A178MH86_9PROT</name>